<dbReference type="PANTHER" id="PTHR24559">
    <property type="entry name" value="TRANSPOSON TY3-I GAG-POL POLYPROTEIN"/>
    <property type="match status" value="1"/>
</dbReference>
<dbReference type="AlphaFoldDB" id="A0A5B6WFX8"/>
<dbReference type="PANTHER" id="PTHR24559:SF444">
    <property type="entry name" value="REVERSE TRANSCRIPTASE DOMAIN-CONTAINING PROTEIN"/>
    <property type="match status" value="1"/>
</dbReference>
<dbReference type="Gene3D" id="3.10.10.10">
    <property type="entry name" value="HIV Type 1 Reverse Transcriptase, subunit A, domain 1"/>
    <property type="match status" value="1"/>
</dbReference>
<keyword evidence="2" id="KW-1185">Reference proteome</keyword>
<dbReference type="InterPro" id="IPR043502">
    <property type="entry name" value="DNA/RNA_pol_sf"/>
</dbReference>
<gene>
    <name evidence="1" type="ORF">EPI10_020693</name>
</gene>
<evidence type="ECO:0000313" key="2">
    <source>
        <dbReference type="Proteomes" id="UP000325315"/>
    </source>
</evidence>
<sequence>MSHSLCMHKILLEDDKIGTIDGQRRLNLITKEVVKKEMIKWLDFLVNVPKKGGTTVLENENNELILTMTIIGWQICINYRKLNKATRKDHFLLLFLNQMLDKLAGQGYYCFLDEFSGYNQRIVDSKDQHRTTLLARTFQRYLLVCAMHLRLFKYE</sequence>
<name>A0A5B6WFX8_9ROSI</name>
<proteinExistence type="predicted"/>
<protein>
    <submittedName>
        <fullName evidence="1">Retrovirus-related Pol polyprotein from transposon 17.6</fullName>
    </submittedName>
</protein>
<dbReference type="Gene3D" id="3.30.70.270">
    <property type="match status" value="1"/>
</dbReference>
<dbReference type="OrthoDB" id="1738562at2759"/>
<dbReference type="InterPro" id="IPR053134">
    <property type="entry name" value="RNA-dir_DNA_polymerase"/>
</dbReference>
<dbReference type="Proteomes" id="UP000325315">
    <property type="component" value="Unassembled WGS sequence"/>
</dbReference>
<dbReference type="SUPFAM" id="SSF56672">
    <property type="entry name" value="DNA/RNA polymerases"/>
    <property type="match status" value="1"/>
</dbReference>
<reference evidence="2" key="1">
    <citation type="journal article" date="2019" name="Plant Biotechnol. J.">
        <title>Genome sequencing of the Australian wild diploid species Gossypium australe highlights disease resistance and delayed gland morphogenesis.</title>
        <authorList>
            <person name="Cai Y."/>
            <person name="Cai X."/>
            <person name="Wang Q."/>
            <person name="Wang P."/>
            <person name="Zhang Y."/>
            <person name="Cai C."/>
            <person name="Xu Y."/>
            <person name="Wang K."/>
            <person name="Zhou Z."/>
            <person name="Wang C."/>
            <person name="Geng S."/>
            <person name="Li B."/>
            <person name="Dong Q."/>
            <person name="Hou Y."/>
            <person name="Wang H."/>
            <person name="Ai P."/>
            <person name="Liu Z."/>
            <person name="Yi F."/>
            <person name="Sun M."/>
            <person name="An G."/>
            <person name="Cheng J."/>
            <person name="Zhang Y."/>
            <person name="Shi Q."/>
            <person name="Xie Y."/>
            <person name="Shi X."/>
            <person name="Chang Y."/>
            <person name="Huang F."/>
            <person name="Chen Y."/>
            <person name="Hong S."/>
            <person name="Mi L."/>
            <person name="Sun Q."/>
            <person name="Zhang L."/>
            <person name="Zhou B."/>
            <person name="Peng R."/>
            <person name="Zhang X."/>
            <person name="Liu F."/>
        </authorList>
    </citation>
    <scope>NUCLEOTIDE SEQUENCE [LARGE SCALE GENOMIC DNA]</scope>
    <source>
        <strain evidence="2">cv. PA1801</strain>
    </source>
</reference>
<dbReference type="EMBL" id="SMMG02000003">
    <property type="protein sequence ID" value="KAA3480244.1"/>
    <property type="molecule type" value="Genomic_DNA"/>
</dbReference>
<evidence type="ECO:0000313" key="1">
    <source>
        <dbReference type="EMBL" id="KAA3480244.1"/>
    </source>
</evidence>
<dbReference type="InterPro" id="IPR043128">
    <property type="entry name" value="Rev_trsase/Diguanyl_cyclase"/>
</dbReference>
<comment type="caution">
    <text evidence="1">The sequence shown here is derived from an EMBL/GenBank/DDBJ whole genome shotgun (WGS) entry which is preliminary data.</text>
</comment>
<organism evidence="1 2">
    <name type="scientific">Gossypium australe</name>
    <dbReference type="NCBI Taxonomy" id="47621"/>
    <lineage>
        <taxon>Eukaryota</taxon>
        <taxon>Viridiplantae</taxon>
        <taxon>Streptophyta</taxon>
        <taxon>Embryophyta</taxon>
        <taxon>Tracheophyta</taxon>
        <taxon>Spermatophyta</taxon>
        <taxon>Magnoliopsida</taxon>
        <taxon>eudicotyledons</taxon>
        <taxon>Gunneridae</taxon>
        <taxon>Pentapetalae</taxon>
        <taxon>rosids</taxon>
        <taxon>malvids</taxon>
        <taxon>Malvales</taxon>
        <taxon>Malvaceae</taxon>
        <taxon>Malvoideae</taxon>
        <taxon>Gossypium</taxon>
    </lineage>
</organism>
<accession>A0A5B6WFX8</accession>